<dbReference type="Proteomes" id="UP001148838">
    <property type="component" value="Unassembled WGS sequence"/>
</dbReference>
<feature type="coiled-coil region" evidence="2">
    <location>
        <begin position="80"/>
        <end position="121"/>
    </location>
</feature>
<proteinExistence type="inferred from homology"/>
<dbReference type="InterPro" id="IPR042103">
    <property type="entry name" value="SerRS_1_N_sf"/>
</dbReference>
<accession>A0ABQ8U440</accession>
<dbReference type="InterPro" id="IPR010978">
    <property type="entry name" value="tRNA-bd_arm"/>
</dbReference>
<organism evidence="4 5">
    <name type="scientific">Periplaneta americana</name>
    <name type="common">American cockroach</name>
    <name type="synonym">Blatta americana</name>
    <dbReference type="NCBI Taxonomy" id="6978"/>
    <lineage>
        <taxon>Eukaryota</taxon>
        <taxon>Metazoa</taxon>
        <taxon>Ecdysozoa</taxon>
        <taxon>Arthropoda</taxon>
        <taxon>Hexapoda</taxon>
        <taxon>Insecta</taxon>
        <taxon>Pterygota</taxon>
        <taxon>Neoptera</taxon>
        <taxon>Polyneoptera</taxon>
        <taxon>Dictyoptera</taxon>
        <taxon>Blattodea</taxon>
        <taxon>Blattoidea</taxon>
        <taxon>Blattidae</taxon>
        <taxon>Blattinae</taxon>
        <taxon>Periplaneta</taxon>
    </lineage>
</organism>
<dbReference type="PIRSF" id="PIRSF001529">
    <property type="entry name" value="Ser-tRNA-synth_IIa"/>
    <property type="match status" value="1"/>
</dbReference>
<name>A0ABQ8U440_PERAM</name>
<evidence type="ECO:0000313" key="4">
    <source>
        <dbReference type="EMBL" id="KAJ4452165.1"/>
    </source>
</evidence>
<evidence type="ECO:0000256" key="2">
    <source>
        <dbReference type="SAM" id="Coils"/>
    </source>
</evidence>
<sequence>MAVVIRRLFQSTVQYNRLWHRYYGSALYVTGDKAKEMFAVLSPHIDIEERFRDTSTLKQNIELRGMQINVDNIKQIWEMLKSIENDKKKIESQRIKIANKMKELRKTSTDINEDVENLKLVGKLLRDDLKTTMKAIWELEKKVISKVLSLPNDLHPDTPNKEAKVISQFESECNSKQTESHVEIGKKLDVLEYNDPMCYFLKGDAAIFELSVLNFFTEKLCTGNSNFIKCCNSDFTRSVVVEGCGLNHEDPNATFILKDIGDILDTNDVNRLHLTGGASLPSFCAFHAKQIIPVSAFPLRLAATGRQYSPNIYQLDKQNSGLFDVCQASCVEIFISTTDQREMADEFGRIIEAVTSIYKELSFPFRVVYLPANQLKSYESLKASFQMYSSHLQTFMEVGHISLCDDYISKRLLIQYGTDTEHKFPFIVSGTVISVPKLLGCVLEVFGTIPMPKLGTVNMF</sequence>
<dbReference type="Gene3D" id="1.10.287.40">
    <property type="entry name" value="Serine-tRNA synthetase, tRNA binding domain"/>
    <property type="match status" value="1"/>
</dbReference>
<dbReference type="InterPro" id="IPR002314">
    <property type="entry name" value="aa-tRNA-synt_IIb"/>
</dbReference>
<evidence type="ECO:0000259" key="3">
    <source>
        <dbReference type="Pfam" id="PF00587"/>
    </source>
</evidence>
<feature type="domain" description="Aminoacyl-tRNA synthetase class II (G/ P/ S/T)" evidence="3">
    <location>
        <begin position="281"/>
        <end position="445"/>
    </location>
</feature>
<reference evidence="4 5" key="1">
    <citation type="journal article" date="2022" name="Allergy">
        <title>Genome assembly and annotation of Periplaneta americana reveal a comprehensive cockroach allergen profile.</title>
        <authorList>
            <person name="Wang L."/>
            <person name="Xiong Q."/>
            <person name="Saelim N."/>
            <person name="Wang L."/>
            <person name="Nong W."/>
            <person name="Wan A.T."/>
            <person name="Shi M."/>
            <person name="Liu X."/>
            <person name="Cao Q."/>
            <person name="Hui J.H.L."/>
            <person name="Sookrung N."/>
            <person name="Leung T.F."/>
            <person name="Tungtrongchitr A."/>
            <person name="Tsui S.K.W."/>
        </authorList>
    </citation>
    <scope>NUCLEOTIDE SEQUENCE [LARGE SCALE GENOMIC DNA]</scope>
    <source>
        <strain evidence="4">PWHHKU_190912</strain>
    </source>
</reference>
<comment type="similarity">
    <text evidence="1">Belongs to the class-II aminoacyl-tRNA synthetase family. Type-1 seryl-tRNA synthetase subfamily.</text>
</comment>
<dbReference type="Gene3D" id="3.30.930.10">
    <property type="entry name" value="Bira Bifunctional Protein, Domain 2"/>
    <property type="match status" value="1"/>
</dbReference>
<dbReference type="PANTHER" id="PTHR11778">
    <property type="entry name" value="SERYL-TRNA SYNTHETASE"/>
    <property type="match status" value="1"/>
</dbReference>
<dbReference type="SUPFAM" id="SSF46589">
    <property type="entry name" value="tRNA-binding arm"/>
    <property type="match status" value="1"/>
</dbReference>
<dbReference type="SUPFAM" id="SSF55681">
    <property type="entry name" value="Class II aaRS and biotin synthetases"/>
    <property type="match status" value="1"/>
</dbReference>
<gene>
    <name evidence="4" type="ORF">ANN_03683</name>
</gene>
<protein>
    <recommendedName>
        <fullName evidence="3">Aminoacyl-tRNA synthetase class II (G/ P/ S/T) domain-containing protein</fullName>
    </recommendedName>
</protein>
<dbReference type="InterPro" id="IPR002317">
    <property type="entry name" value="Ser-tRNA-ligase_type_1"/>
</dbReference>
<keyword evidence="2" id="KW-0175">Coiled coil</keyword>
<dbReference type="InterPro" id="IPR045864">
    <property type="entry name" value="aa-tRNA-synth_II/BPL/LPL"/>
</dbReference>
<evidence type="ECO:0000313" key="5">
    <source>
        <dbReference type="Proteomes" id="UP001148838"/>
    </source>
</evidence>
<dbReference type="EMBL" id="JAJSOF020000001">
    <property type="protein sequence ID" value="KAJ4452165.1"/>
    <property type="molecule type" value="Genomic_DNA"/>
</dbReference>
<dbReference type="Pfam" id="PF00587">
    <property type="entry name" value="tRNA-synt_2b"/>
    <property type="match status" value="1"/>
</dbReference>
<evidence type="ECO:0000256" key="1">
    <source>
        <dbReference type="ARBA" id="ARBA00010728"/>
    </source>
</evidence>
<comment type="caution">
    <text evidence="4">The sequence shown here is derived from an EMBL/GenBank/DDBJ whole genome shotgun (WGS) entry which is preliminary data.</text>
</comment>
<keyword evidence="5" id="KW-1185">Reference proteome</keyword>